<protein>
    <submittedName>
        <fullName evidence="1">Uncharacterized protein</fullName>
    </submittedName>
</protein>
<sequence length="165" mass="17128">MQWTKRTGGLGRTQEDAGLAGRPVLGRLVAVPIAERAGPNVSALPLAEAVTDSVTKLRSASWAPRPLDETGFLLDLLAQTFDQLLDVLWQIEKELQSAYRAVPCEGGGTGQATLGALDEAIVNLGSCGDTLSGSLVLLGYAKNALDRLDSGDVPSIGRGTAGDGQ</sequence>
<dbReference type="Proteomes" id="UP000282674">
    <property type="component" value="Unassembled WGS sequence"/>
</dbReference>
<keyword evidence="2" id="KW-1185">Reference proteome</keyword>
<dbReference type="EMBL" id="RFFG01000022">
    <property type="protein sequence ID" value="RMI43977.1"/>
    <property type="molecule type" value="Genomic_DNA"/>
</dbReference>
<proteinExistence type="predicted"/>
<dbReference type="AlphaFoldDB" id="A0A3M2M2Z0"/>
<reference evidence="1 2" key="1">
    <citation type="submission" date="2018-10" db="EMBL/GenBank/DDBJ databases">
        <title>Isolation from soil.</title>
        <authorList>
            <person name="Hu J."/>
        </authorList>
    </citation>
    <scope>NUCLEOTIDE SEQUENCE [LARGE SCALE GENOMIC DNA]</scope>
    <source>
        <strain evidence="1 2">NEAU-Ht49</strain>
    </source>
</reference>
<gene>
    <name evidence="1" type="ORF">EBO15_14895</name>
</gene>
<comment type="caution">
    <text evidence="1">The sequence shown here is derived from an EMBL/GenBank/DDBJ whole genome shotgun (WGS) entry which is preliminary data.</text>
</comment>
<organism evidence="1 2">
    <name type="scientific">Actinomadura harenae</name>
    <dbReference type="NCBI Taxonomy" id="2483351"/>
    <lineage>
        <taxon>Bacteria</taxon>
        <taxon>Bacillati</taxon>
        <taxon>Actinomycetota</taxon>
        <taxon>Actinomycetes</taxon>
        <taxon>Streptosporangiales</taxon>
        <taxon>Thermomonosporaceae</taxon>
        <taxon>Actinomadura</taxon>
    </lineage>
</organism>
<evidence type="ECO:0000313" key="2">
    <source>
        <dbReference type="Proteomes" id="UP000282674"/>
    </source>
</evidence>
<evidence type="ECO:0000313" key="1">
    <source>
        <dbReference type="EMBL" id="RMI43977.1"/>
    </source>
</evidence>
<accession>A0A3M2M2Z0</accession>
<name>A0A3M2M2Z0_9ACTN</name>